<dbReference type="InterPro" id="IPR013083">
    <property type="entry name" value="Znf_RING/FYVE/PHD"/>
</dbReference>
<dbReference type="SUPFAM" id="SSF57850">
    <property type="entry name" value="RING/U-box"/>
    <property type="match status" value="1"/>
</dbReference>
<evidence type="ECO:0000313" key="7">
    <source>
        <dbReference type="EMBL" id="CAL4097081.1"/>
    </source>
</evidence>
<gene>
    <name evidence="7" type="ORF">MNOR_LOCUS15900</name>
</gene>
<dbReference type="Gene3D" id="3.30.40.10">
    <property type="entry name" value="Zinc/RING finger domain, C3HC4 (zinc finger)"/>
    <property type="match status" value="1"/>
</dbReference>
<dbReference type="Gene3D" id="3.30.160.60">
    <property type="entry name" value="Classic Zinc Finger"/>
    <property type="match status" value="1"/>
</dbReference>
<dbReference type="SMART" id="SM00184">
    <property type="entry name" value="RING"/>
    <property type="match status" value="1"/>
</dbReference>
<proteinExistence type="predicted"/>
<dbReference type="Proteomes" id="UP001497623">
    <property type="component" value="Unassembled WGS sequence"/>
</dbReference>
<feature type="coiled-coil region" evidence="5">
    <location>
        <begin position="144"/>
        <end position="192"/>
    </location>
</feature>
<dbReference type="GO" id="GO:0008270">
    <property type="term" value="F:zinc ion binding"/>
    <property type="evidence" value="ECO:0007669"/>
    <property type="project" value="UniProtKB-KW"/>
</dbReference>
<dbReference type="SUPFAM" id="SSF57845">
    <property type="entry name" value="B-box zinc-binding domain"/>
    <property type="match status" value="1"/>
</dbReference>
<dbReference type="InterPro" id="IPR047153">
    <property type="entry name" value="TRIM45/56/19-like"/>
</dbReference>
<reference evidence="7 8" key="1">
    <citation type="submission" date="2024-05" db="EMBL/GenBank/DDBJ databases">
        <authorList>
            <person name="Wallberg A."/>
        </authorList>
    </citation>
    <scope>NUCLEOTIDE SEQUENCE [LARGE SCALE GENOMIC DNA]</scope>
</reference>
<evidence type="ECO:0000313" key="8">
    <source>
        <dbReference type="Proteomes" id="UP001497623"/>
    </source>
</evidence>
<evidence type="ECO:0000256" key="1">
    <source>
        <dbReference type="ARBA" id="ARBA00022723"/>
    </source>
</evidence>
<dbReference type="InterPro" id="IPR001841">
    <property type="entry name" value="Znf_RING"/>
</dbReference>
<evidence type="ECO:0000256" key="3">
    <source>
        <dbReference type="ARBA" id="ARBA00022833"/>
    </source>
</evidence>
<keyword evidence="3" id="KW-0862">Zinc</keyword>
<dbReference type="PROSITE" id="PS00518">
    <property type="entry name" value="ZF_RING_1"/>
    <property type="match status" value="1"/>
</dbReference>
<feature type="non-terminal residue" evidence="7">
    <location>
        <position position="472"/>
    </location>
</feature>
<evidence type="ECO:0000259" key="6">
    <source>
        <dbReference type="PROSITE" id="PS50089"/>
    </source>
</evidence>
<dbReference type="AlphaFoldDB" id="A0AAV2QUV4"/>
<dbReference type="Pfam" id="PF13639">
    <property type="entry name" value="zf-RING_2"/>
    <property type="match status" value="1"/>
</dbReference>
<keyword evidence="8" id="KW-1185">Reference proteome</keyword>
<feature type="domain" description="RING-type" evidence="6">
    <location>
        <begin position="6"/>
        <end position="49"/>
    </location>
</feature>
<comment type="caution">
    <text evidence="7">The sequence shown here is derived from an EMBL/GenBank/DDBJ whole genome shotgun (WGS) entry which is preliminary data.</text>
</comment>
<dbReference type="SUPFAM" id="SSF50891">
    <property type="entry name" value="Cyclophilin-like"/>
    <property type="match status" value="1"/>
</dbReference>
<dbReference type="EMBL" id="CAXKWB010010164">
    <property type="protein sequence ID" value="CAL4097081.1"/>
    <property type="molecule type" value="Genomic_DNA"/>
</dbReference>
<keyword evidence="5" id="KW-0175">Coiled coil</keyword>
<protein>
    <recommendedName>
        <fullName evidence="6">RING-type domain-containing protein</fullName>
    </recommendedName>
</protein>
<keyword evidence="1" id="KW-0479">Metal-binding</keyword>
<organism evidence="7 8">
    <name type="scientific">Meganyctiphanes norvegica</name>
    <name type="common">Northern krill</name>
    <name type="synonym">Thysanopoda norvegica</name>
    <dbReference type="NCBI Taxonomy" id="48144"/>
    <lineage>
        <taxon>Eukaryota</taxon>
        <taxon>Metazoa</taxon>
        <taxon>Ecdysozoa</taxon>
        <taxon>Arthropoda</taxon>
        <taxon>Crustacea</taxon>
        <taxon>Multicrustacea</taxon>
        <taxon>Malacostraca</taxon>
        <taxon>Eumalacostraca</taxon>
        <taxon>Eucarida</taxon>
        <taxon>Euphausiacea</taxon>
        <taxon>Euphausiidae</taxon>
        <taxon>Meganyctiphanes</taxon>
    </lineage>
</organism>
<evidence type="ECO:0000256" key="5">
    <source>
        <dbReference type="SAM" id="Coils"/>
    </source>
</evidence>
<name>A0AAV2QUV4_MEGNR</name>
<dbReference type="PANTHER" id="PTHR25462:SF291">
    <property type="entry name" value="E3 UBIQUITIN-PROTEIN LIGASE TRIM45"/>
    <property type="match status" value="1"/>
</dbReference>
<dbReference type="InterPro" id="IPR017907">
    <property type="entry name" value="Znf_RING_CS"/>
</dbReference>
<evidence type="ECO:0000256" key="4">
    <source>
        <dbReference type="PROSITE-ProRule" id="PRU00175"/>
    </source>
</evidence>
<evidence type="ECO:0000256" key="2">
    <source>
        <dbReference type="ARBA" id="ARBA00022771"/>
    </source>
</evidence>
<accession>A0AAV2QUV4</accession>
<dbReference type="PROSITE" id="PS50089">
    <property type="entry name" value="ZF_RING_2"/>
    <property type="match status" value="1"/>
</dbReference>
<dbReference type="InterPro" id="IPR029000">
    <property type="entry name" value="Cyclophilin-like_dom_sf"/>
</dbReference>
<sequence>MDLLECSICSLNFNNSSRRPRNLPCGHCFCSPCLDRIISKGSKTCPTCRQNHNAKDAASLGINFILEDLAQKLILSSCAPVVTTEVDDATAGVCPKHIHNQLYFTCTTHNVKICHSCAVLDHPSTSCKLISFPEEIKLYKENTLQELKTKIKRVEDSLNSLTVYKKLSENEIQRCKDRIKKLLSDISKKEEKNKETSGAIVALIERRTSLQSVTDELNSTSCVQDIKRVSQSAREIMSKEDSQIENVEATFGKDMKTPMETMFNILYKGDIINVVSSIKGETRASQLYMDEEYRVHMGSLEKMKFMNPNAAKLSIDEVRPLIFTHNLAYITLSVHEEVLGTVYFKIRHEVPHGRQFMTLVLGSQGSSFKGAKFSGRNSNSITLTTSSKEAVTDGLGIGWGEKLEIIVSGMLIPMNDNDASFSIVTKPLLTTKYHTCFGEVESGMDVILEASSQQYNINDVMICKSGVILEVS</sequence>
<keyword evidence="2 4" id="KW-0863">Zinc-finger</keyword>
<dbReference type="GO" id="GO:0061630">
    <property type="term" value="F:ubiquitin protein ligase activity"/>
    <property type="evidence" value="ECO:0007669"/>
    <property type="project" value="TreeGrafter"/>
</dbReference>
<dbReference type="PANTHER" id="PTHR25462">
    <property type="entry name" value="BONUS, ISOFORM C-RELATED"/>
    <property type="match status" value="1"/>
</dbReference>